<accession>A0A0P0X119</accession>
<dbReference type="AlphaFoldDB" id="A0A0P0X119"/>
<protein>
    <submittedName>
        <fullName evidence="1">Os06g0714400 protein</fullName>
    </submittedName>
</protein>
<evidence type="ECO:0000313" key="1">
    <source>
        <dbReference type="EMBL" id="BAH93722.1"/>
    </source>
</evidence>
<proteinExistence type="predicted"/>
<sequence length="83" mass="9563">YRLGVILAWDVFFCSHRIRSELRCTQSPRYSSPGLAALSAPSVAIRIPRRRRLVRFLSRIVRLGADECGGVRASDDLEQEFWR</sequence>
<dbReference type="Gramene" id="Os06t0714400-01">
    <property type="protein sequence ID" value="Os06t0714400-01"/>
    <property type="gene ID" value="Os06g0714400"/>
</dbReference>
<reference evidence="2" key="2">
    <citation type="journal article" date="2008" name="Nucleic Acids Res.">
        <title>The rice annotation project database (RAP-DB): 2008 update.</title>
        <authorList>
            <consortium name="The rice annotation project (RAP)"/>
        </authorList>
    </citation>
    <scope>GENOME REANNOTATION</scope>
    <source>
        <strain evidence="2">cv. Nipponbare</strain>
    </source>
</reference>
<dbReference type="EMBL" id="AP008212">
    <property type="protein sequence ID" value="BAH93722.1"/>
    <property type="molecule type" value="Genomic_DNA"/>
</dbReference>
<organism evidence="1 2">
    <name type="scientific">Oryza sativa subsp. japonica</name>
    <name type="common">Rice</name>
    <dbReference type="NCBI Taxonomy" id="39947"/>
    <lineage>
        <taxon>Eukaryota</taxon>
        <taxon>Viridiplantae</taxon>
        <taxon>Streptophyta</taxon>
        <taxon>Embryophyta</taxon>
        <taxon>Tracheophyta</taxon>
        <taxon>Spermatophyta</taxon>
        <taxon>Magnoliopsida</taxon>
        <taxon>Liliopsida</taxon>
        <taxon>Poales</taxon>
        <taxon>Poaceae</taxon>
        <taxon>BOP clade</taxon>
        <taxon>Oryzoideae</taxon>
        <taxon>Oryzeae</taxon>
        <taxon>Oryzinae</taxon>
        <taxon>Oryza</taxon>
        <taxon>Oryza sativa</taxon>
    </lineage>
</organism>
<gene>
    <name evidence="1" type="ordered locus">Os06g0714400</name>
</gene>
<evidence type="ECO:0000313" key="2">
    <source>
        <dbReference type="Proteomes" id="UP000000763"/>
    </source>
</evidence>
<dbReference type="Proteomes" id="UP000000763">
    <property type="component" value="Chromosome 6"/>
</dbReference>
<feature type="non-terminal residue" evidence="1">
    <location>
        <position position="1"/>
    </location>
</feature>
<reference evidence="1 2" key="1">
    <citation type="journal article" date="2005" name="Nature">
        <title>The map-based sequence of the rice genome.</title>
        <authorList>
            <consortium name="International rice genome sequencing project (IRGSP)"/>
            <person name="Matsumoto T."/>
            <person name="Wu J."/>
            <person name="Kanamori H."/>
            <person name="Katayose Y."/>
            <person name="Fujisawa M."/>
            <person name="Namiki N."/>
            <person name="Mizuno H."/>
            <person name="Yamamoto K."/>
            <person name="Antonio B.A."/>
            <person name="Baba T."/>
            <person name="Sakata K."/>
            <person name="Nagamura Y."/>
            <person name="Aoki H."/>
            <person name="Arikawa K."/>
            <person name="Arita K."/>
            <person name="Bito T."/>
            <person name="Chiden Y."/>
            <person name="Fujitsuka N."/>
            <person name="Fukunaka R."/>
            <person name="Hamada M."/>
            <person name="Harada C."/>
            <person name="Hayashi A."/>
            <person name="Hijishita S."/>
            <person name="Honda M."/>
            <person name="Hosokawa S."/>
            <person name="Ichikawa Y."/>
            <person name="Idonuma A."/>
            <person name="Iijima M."/>
            <person name="Ikeda M."/>
            <person name="Ikeno M."/>
            <person name="Ito K."/>
            <person name="Ito S."/>
            <person name="Ito T."/>
            <person name="Ito Y."/>
            <person name="Ito Y."/>
            <person name="Iwabuchi A."/>
            <person name="Kamiya K."/>
            <person name="Karasawa W."/>
            <person name="Kurita K."/>
            <person name="Katagiri S."/>
            <person name="Kikuta A."/>
            <person name="Kobayashi H."/>
            <person name="Kobayashi N."/>
            <person name="Machita K."/>
            <person name="Maehara T."/>
            <person name="Masukawa M."/>
            <person name="Mizubayashi T."/>
            <person name="Mukai Y."/>
            <person name="Nagasaki H."/>
            <person name="Nagata Y."/>
            <person name="Naito S."/>
            <person name="Nakashima M."/>
            <person name="Nakama Y."/>
            <person name="Nakamichi Y."/>
            <person name="Nakamura M."/>
            <person name="Meguro A."/>
            <person name="Negishi M."/>
            <person name="Ohta I."/>
            <person name="Ohta T."/>
            <person name="Okamoto M."/>
            <person name="Ono N."/>
            <person name="Saji S."/>
            <person name="Sakaguchi M."/>
            <person name="Sakai K."/>
            <person name="Shibata M."/>
            <person name="Shimokawa T."/>
            <person name="Song J."/>
            <person name="Takazaki Y."/>
            <person name="Terasawa K."/>
            <person name="Tsugane M."/>
            <person name="Tsuji K."/>
            <person name="Ueda S."/>
            <person name="Waki K."/>
            <person name="Yamagata H."/>
            <person name="Yamamoto M."/>
            <person name="Yamamoto S."/>
            <person name="Yamane H."/>
            <person name="Yoshiki S."/>
            <person name="Yoshihara R."/>
            <person name="Yukawa K."/>
            <person name="Zhong H."/>
            <person name="Yano M."/>
            <person name="Yuan Q."/>
            <person name="Ouyang S."/>
            <person name="Liu J."/>
            <person name="Jones K.M."/>
            <person name="Gansberger K."/>
            <person name="Moffat K."/>
            <person name="Hill J."/>
            <person name="Bera J."/>
            <person name="Fadrosh D."/>
            <person name="Jin S."/>
            <person name="Johri S."/>
            <person name="Kim M."/>
            <person name="Overton L."/>
            <person name="Reardon M."/>
            <person name="Tsitrin T."/>
            <person name="Vuong H."/>
            <person name="Weaver B."/>
            <person name="Ciecko A."/>
            <person name="Tallon L."/>
            <person name="Jackson J."/>
            <person name="Pai G."/>
            <person name="Aken S.V."/>
            <person name="Utterback T."/>
            <person name="Reidmuller S."/>
            <person name="Feldblyum T."/>
            <person name="Hsiao J."/>
            <person name="Zismann V."/>
            <person name="Iobst S."/>
            <person name="de Vazeille A.R."/>
            <person name="Buell C.R."/>
            <person name="Ying K."/>
            <person name="Li Y."/>
            <person name="Lu T."/>
            <person name="Huang Y."/>
            <person name="Zhao Q."/>
            <person name="Feng Q."/>
            <person name="Zhang L."/>
            <person name="Zhu J."/>
            <person name="Weng Q."/>
            <person name="Mu J."/>
            <person name="Lu Y."/>
            <person name="Fan D."/>
            <person name="Liu Y."/>
            <person name="Guan J."/>
            <person name="Zhang Y."/>
            <person name="Yu S."/>
            <person name="Liu X."/>
            <person name="Zhang Y."/>
            <person name="Hong G."/>
            <person name="Han B."/>
            <person name="Choisne N."/>
            <person name="Demange N."/>
            <person name="Orjeda G."/>
            <person name="Samain S."/>
            <person name="Cattolico L."/>
            <person name="Pelletier E."/>
            <person name="Couloux A."/>
            <person name="Segurens B."/>
            <person name="Wincker P."/>
            <person name="D'Hont A."/>
            <person name="Scarpelli C."/>
            <person name="Weissenbach J."/>
            <person name="Salanoubat M."/>
            <person name="Quetier F."/>
            <person name="Yu Y."/>
            <person name="Kim H.R."/>
            <person name="Rambo T."/>
            <person name="Currie J."/>
            <person name="Collura K."/>
            <person name="Luo M."/>
            <person name="Yang T."/>
            <person name="Ammiraju J.S.S."/>
            <person name="Engler F."/>
            <person name="Soderlund C."/>
            <person name="Wing R.A."/>
            <person name="Palmer L.E."/>
            <person name="de la Bastide M."/>
            <person name="Spiegel L."/>
            <person name="Nascimento L."/>
            <person name="Zutavern T."/>
            <person name="O'Shaughnessy A."/>
            <person name="Dike S."/>
            <person name="Dedhia N."/>
            <person name="Preston R."/>
            <person name="Balija V."/>
            <person name="McCombie W.R."/>
            <person name="Chow T."/>
            <person name="Chen H."/>
            <person name="Chung M."/>
            <person name="Chen C."/>
            <person name="Shaw J."/>
            <person name="Wu H."/>
            <person name="Hsiao K."/>
            <person name="Chao Y."/>
            <person name="Chu M."/>
            <person name="Cheng C."/>
            <person name="Hour A."/>
            <person name="Lee P."/>
            <person name="Lin S."/>
            <person name="Lin Y."/>
            <person name="Liou J."/>
            <person name="Liu S."/>
            <person name="Hsing Y."/>
            <person name="Raghuvanshi S."/>
            <person name="Mohanty A."/>
            <person name="Bharti A.K."/>
            <person name="Gaur A."/>
            <person name="Gupta V."/>
            <person name="Kumar D."/>
            <person name="Ravi V."/>
            <person name="Vij S."/>
            <person name="Kapur A."/>
            <person name="Khurana P."/>
            <person name="Khurana P."/>
            <person name="Khurana J.P."/>
            <person name="Tyagi A.K."/>
            <person name="Gaikwad K."/>
            <person name="Singh A."/>
            <person name="Dalal V."/>
            <person name="Srivastava S."/>
            <person name="Dixit A."/>
            <person name="Pal A.K."/>
            <person name="Ghazi I.A."/>
            <person name="Yadav M."/>
            <person name="Pandit A."/>
            <person name="Bhargava A."/>
            <person name="Sureshbabu K."/>
            <person name="Batra K."/>
            <person name="Sharma T.R."/>
            <person name="Mohapatra T."/>
            <person name="Singh N.K."/>
            <person name="Messing J."/>
            <person name="Nelson A.B."/>
            <person name="Fuks G."/>
            <person name="Kavchok S."/>
            <person name="Keizer G."/>
            <person name="Linton E."/>
            <person name="Llaca V."/>
            <person name="Song R."/>
            <person name="Tanyolac B."/>
            <person name="Young S."/>
            <person name="Ho-Il K."/>
            <person name="Hahn J.H."/>
            <person name="Sangsakoo G."/>
            <person name="Vanavichit A."/>
            <person name="de Mattos Luiz.A.T."/>
            <person name="Zimmer P.D."/>
            <person name="Malone G."/>
            <person name="Dellagostin O."/>
            <person name="de Oliveira A.C."/>
            <person name="Bevan M."/>
            <person name="Bancroft I."/>
            <person name="Minx P."/>
            <person name="Cordum H."/>
            <person name="Wilson R."/>
            <person name="Cheng Z."/>
            <person name="Jin W."/>
            <person name="Jiang J."/>
            <person name="Leong S.A."/>
            <person name="Iwama H."/>
            <person name="Gojobori T."/>
            <person name="Itoh T."/>
            <person name="Niimura Y."/>
            <person name="Fujii Y."/>
            <person name="Habara T."/>
            <person name="Sakai H."/>
            <person name="Sato Y."/>
            <person name="Wilson G."/>
            <person name="Kumar K."/>
            <person name="McCouch S."/>
            <person name="Juretic N."/>
            <person name="Hoen D."/>
            <person name="Wright S."/>
            <person name="Bruskiewich R."/>
            <person name="Bureau T."/>
            <person name="Miyao A."/>
            <person name="Hirochika H."/>
            <person name="Nishikawa T."/>
            <person name="Kadowaki K."/>
            <person name="Sugiura M."/>
            <person name="Burr B."/>
            <person name="Sasaki T."/>
        </authorList>
    </citation>
    <scope>NUCLEOTIDE SEQUENCE [LARGE SCALE GENOMIC DNA]</scope>
    <source>
        <strain evidence="2">cv. Nipponbare</strain>
    </source>
</reference>
<name>A0A0P0X119_ORYSJ</name>
<dbReference type="KEGG" id="dosa:Os06g0714400"/>